<dbReference type="Proteomes" id="UP000252985">
    <property type="component" value="Chromosome"/>
</dbReference>
<dbReference type="FunFam" id="3.40.50.1000:FF:000144">
    <property type="entry name" value="copper-transporting ATPase 1 isoform X2"/>
    <property type="match status" value="1"/>
</dbReference>
<dbReference type="NCBIfam" id="TIGR01525">
    <property type="entry name" value="ATPase-IB_hvy"/>
    <property type="match status" value="1"/>
</dbReference>
<dbReference type="PROSITE" id="PS00154">
    <property type="entry name" value="ATPASE_E1_E2"/>
    <property type="match status" value="1"/>
</dbReference>
<dbReference type="SFLD" id="SFLDS00003">
    <property type="entry name" value="Haloacid_Dehalogenase"/>
    <property type="match status" value="1"/>
</dbReference>
<feature type="domain" description="HMA" evidence="18">
    <location>
        <begin position="101"/>
        <end position="167"/>
    </location>
</feature>
<evidence type="ECO:0000256" key="7">
    <source>
        <dbReference type="ARBA" id="ARBA00022737"/>
    </source>
</evidence>
<dbReference type="InterPro" id="IPR023214">
    <property type="entry name" value="HAD_sf"/>
</dbReference>
<dbReference type="SUPFAM" id="SSF55008">
    <property type="entry name" value="HMA, heavy metal-associated domain"/>
    <property type="match status" value="2"/>
</dbReference>
<dbReference type="InterPro" id="IPR018303">
    <property type="entry name" value="ATPase_P-typ_P_site"/>
</dbReference>
<dbReference type="KEGG" id="haj:DU500_04725"/>
<evidence type="ECO:0000256" key="8">
    <source>
        <dbReference type="ARBA" id="ARBA00022741"/>
    </source>
</evidence>
<dbReference type="AlphaFoldDB" id="A0A345E0S3"/>
<dbReference type="GO" id="GO:0016020">
    <property type="term" value="C:membrane"/>
    <property type="evidence" value="ECO:0007669"/>
    <property type="project" value="InterPro"/>
</dbReference>
<dbReference type="GeneID" id="37286162"/>
<feature type="compositionally biased region" description="Low complexity" evidence="16">
    <location>
        <begin position="22"/>
        <end position="33"/>
    </location>
</feature>
<keyword evidence="19" id="KW-0378">Hydrolase</keyword>
<name>A0A345E0S3_9EURY</name>
<dbReference type="InterPro" id="IPR006121">
    <property type="entry name" value="HMA_dom"/>
</dbReference>
<evidence type="ECO:0000256" key="1">
    <source>
        <dbReference type="ARBA" id="ARBA00004127"/>
    </source>
</evidence>
<evidence type="ECO:0000256" key="6">
    <source>
        <dbReference type="ARBA" id="ARBA00022723"/>
    </source>
</evidence>
<dbReference type="EMBL" id="CP031150">
    <property type="protein sequence ID" value="AXG05795.1"/>
    <property type="molecule type" value="Genomic_DNA"/>
</dbReference>
<evidence type="ECO:0000256" key="4">
    <source>
        <dbReference type="ARBA" id="ARBA00022448"/>
    </source>
</evidence>
<feature type="region of interest" description="Disordered" evidence="16">
    <location>
        <begin position="1"/>
        <end position="34"/>
    </location>
</feature>
<dbReference type="InterPro" id="IPR036163">
    <property type="entry name" value="HMA_dom_sf"/>
</dbReference>
<evidence type="ECO:0000313" key="20">
    <source>
        <dbReference type="EMBL" id="AXG09134.1"/>
    </source>
</evidence>
<dbReference type="NCBIfam" id="TIGR01494">
    <property type="entry name" value="ATPase_P-type"/>
    <property type="match status" value="2"/>
</dbReference>
<evidence type="ECO:0000256" key="3">
    <source>
        <dbReference type="ARBA" id="ARBA00012517"/>
    </source>
</evidence>
<dbReference type="EC" id="7.2.2.8" evidence="3"/>
<feature type="transmembrane region" description="Helical" evidence="17">
    <location>
        <begin position="462"/>
        <end position="486"/>
    </location>
</feature>
<evidence type="ECO:0000256" key="11">
    <source>
        <dbReference type="ARBA" id="ARBA00022967"/>
    </source>
</evidence>
<evidence type="ECO:0000256" key="14">
    <source>
        <dbReference type="ARBA" id="ARBA00023065"/>
    </source>
</evidence>
<evidence type="ECO:0000313" key="22">
    <source>
        <dbReference type="Proteomes" id="UP000253273"/>
    </source>
</evidence>
<protein>
    <recommendedName>
        <fullName evidence="3">P-type Cu(+) transporter</fullName>
        <ecNumber evidence="3">7.2.2.8</ecNumber>
    </recommendedName>
</protein>
<dbReference type="Pfam" id="PF00702">
    <property type="entry name" value="Hydrolase"/>
    <property type="match status" value="1"/>
</dbReference>
<keyword evidence="22" id="KW-1185">Reference proteome</keyword>
<keyword evidence="7" id="KW-0677">Repeat</keyword>
<dbReference type="SFLD" id="SFLDF00027">
    <property type="entry name" value="p-type_atpase"/>
    <property type="match status" value="1"/>
</dbReference>
<feature type="transmembrane region" description="Helical" evidence="17">
    <location>
        <begin position="185"/>
        <end position="203"/>
    </location>
</feature>
<sequence length="865" mass="89497">MNGGNGCDEDAGHDHDHESSGDADGATAPDGASFRASVPSMDCASCASKVERSVDSLPGVTAVDPRPATGTLVVGYDPDATSDAAIRERVEAAGYDVAEAETETFAVPSMDCSSCAGTVESALSRIEGVVDYDARPASGRVAVTYDPARATRGDVVAGIENAGYEVIEGDRETDSIWRSRRAVKTGAGAALLLAGIVVEYLGVPNPTLTSVLGRTITLDWALYVLAAAVAGQAILRNGWYSARNRSLDIDFLMSAGVLGAVAVDLPFEAATLAVLFSISELLERYSMDRARTSMSELMDLSPDTATVVRGASETPGDGGATADTEETVAVEDVAVGDVVVVRPGERIPVDGVVREGTSAVDESPITGESVPVDVTEGDEVYAGSIVEEGYLEVETTAPAGESTLSKVIDLVEEAERDKSERERFIDRFADYYTPAVVALAVVTAVGPPLFGAPLETWFTRGLTLLVIACPCAFVISTPVSVVSGITSAARNGVLIKGGDRLEAMGEVDAVALDKTGTITTGELGVTDVVALNGTSEDDVLRCAAALERRSEHPIAGAIVEYASDRGVGGRDVTDFQSITGEGVRADLDGVTHYAGKPGLFADLGFDLEHTHVETDGGAAVGDLAPATCDHGTYLDLVNDVLPRLQAAGKTAVLVGTEDELEGVIAVADTVRPEAERSIAHLREAGIDRVVMLTGDNERTARAIAAQVGIDEADVYADLLPAEKVDVVRELAADSAAKEDARLPWNRTAGGVAMVGDGVNDAPALAAATVGVAMGAAGTDTAIETADVALMGDDLTRLPYLVTLARRANRVIETNVWSSLGVKAVLAAGAPLGLVSVVHAVVIGDMGMSLAVTGNAMRLANVEPEE</sequence>
<dbReference type="FunFam" id="2.70.150.10:FF:000002">
    <property type="entry name" value="Copper-transporting ATPase 1, putative"/>
    <property type="match status" value="1"/>
</dbReference>
<evidence type="ECO:0000256" key="5">
    <source>
        <dbReference type="ARBA" id="ARBA00022692"/>
    </source>
</evidence>
<feature type="domain" description="HMA" evidence="18">
    <location>
        <begin position="32"/>
        <end position="98"/>
    </location>
</feature>
<reference evidence="20 21" key="1">
    <citation type="submission" date="2018-07" db="EMBL/GenBank/DDBJ databases">
        <title>Genome sequences of Haloplanus sp. CBA1112.</title>
        <authorList>
            <person name="Kim Y.B."/>
            <person name="Roh S.W."/>
        </authorList>
    </citation>
    <scope>NUCLEOTIDE SEQUENCE [LARGE SCALE GENOMIC DNA]</scope>
    <source>
        <strain evidence="20 21">CBA1112</strain>
    </source>
</reference>
<dbReference type="Gene3D" id="2.70.150.10">
    <property type="entry name" value="Calcium-transporting ATPase, cytoplasmic transduction domain A"/>
    <property type="match status" value="1"/>
</dbReference>
<keyword evidence="11" id="KW-1278">Translocase</keyword>
<reference evidence="19 22" key="2">
    <citation type="submission" date="2018-07" db="EMBL/GenBank/DDBJ databases">
        <title>Genome sequences of Haloplanus sp. CBA1113.</title>
        <authorList>
            <person name="Kim Y.B."/>
            <person name="Roh S.W."/>
        </authorList>
    </citation>
    <scope>NUCLEOTIDE SEQUENCE [LARGE SCALE GENOMIC DNA]</scope>
    <source>
        <strain evidence="19 22">CBA1113</strain>
    </source>
</reference>
<dbReference type="PANTHER" id="PTHR48085:SF5">
    <property type="entry name" value="CADMIUM_ZINC-TRANSPORTING ATPASE HMA4-RELATED"/>
    <property type="match status" value="1"/>
</dbReference>
<proteinExistence type="inferred from homology"/>
<dbReference type="PROSITE" id="PS50846">
    <property type="entry name" value="HMA_2"/>
    <property type="match status" value="2"/>
</dbReference>
<dbReference type="InterPro" id="IPR006122">
    <property type="entry name" value="HMA_Cu_ion-bd"/>
</dbReference>
<evidence type="ECO:0000256" key="12">
    <source>
        <dbReference type="ARBA" id="ARBA00022989"/>
    </source>
</evidence>
<evidence type="ECO:0000313" key="19">
    <source>
        <dbReference type="EMBL" id="AXG05795.1"/>
    </source>
</evidence>
<keyword evidence="5 17" id="KW-0812">Transmembrane</keyword>
<dbReference type="InterPro" id="IPR008250">
    <property type="entry name" value="ATPase_P-typ_transduc_dom_A_sf"/>
</dbReference>
<dbReference type="SUPFAM" id="SSF56784">
    <property type="entry name" value="HAD-like"/>
    <property type="match status" value="1"/>
</dbReference>
<evidence type="ECO:0000313" key="21">
    <source>
        <dbReference type="Proteomes" id="UP000252985"/>
    </source>
</evidence>
<dbReference type="GO" id="GO:0005507">
    <property type="term" value="F:copper ion binding"/>
    <property type="evidence" value="ECO:0007669"/>
    <property type="project" value="InterPro"/>
</dbReference>
<dbReference type="InterPro" id="IPR044492">
    <property type="entry name" value="P_typ_ATPase_HD_dom"/>
</dbReference>
<keyword evidence="8" id="KW-0547">Nucleotide-binding</keyword>
<dbReference type="InterPro" id="IPR051014">
    <property type="entry name" value="Cation_Transport_ATPase_IB"/>
</dbReference>
<dbReference type="Pfam" id="PF00122">
    <property type="entry name" value="E1-E2_ATPase"/>
    <property type="match status" value="1"/>
</dbReference>
<keyword evidence="12 17" id="KW-1133">Transmembrane helix</keyword>
<dbReference type="InterPro" id="IPR023298">
    <property type="entry name" value="ATPase_P-typ_TM_dom_sf"/>
</dbReference>
<evidence type="ECO:0000256" key="9">
    <source>
        <dbReference type="ARBA" id="ARBA00022796"/>
    </source>
</evidence>
<feature type="transmembrane region" description="Helical" evidence="17">
    <location>
        <begin position="431"/>
        <end position="450"/>
    </location>
</feature>
<keyword evidence="14" id="KW-0406">Ion transport</keyword>
<dbReference type="InterPro" id="IPR027256">
    <property type="entry name" value="P-typ_ATPase_IB"/>
</dbReference>
<feature type="compositionally biased region" description="Basic and acidic residues" evidence="16">
    <location>
        <begin position="10"/>
        <end position="20"/>
    </location>
</feature>
<evidence type="ECO:0000256" key="2">
    <source>
        <dbReference type="ARBA" id="ARBA00006024"/>
    </source>
</evidence>
<dbReference type="KEGG" id="haq:DU484_04250"/>
<accession>A0A345E0S3</accession>
<dbReference type="GO" id="GO:0012505">
    <property type="term" value="C:endomembrane system"/>
    <property type="evidence" value="ECO:0007669"/>
    <property type="project" value="UniProtKB-SubCell"/>
</dbReference>
<dbReference type="InterPro" id="IPR023299">
    <property type="entry name" value="ATPase_P-typ_cyto_dom_N"/>
</dbReference>
<dbReference type="Gene3D" id="3.40.1110.10">
    <property type="entry name" value="Calcium-transporting ATPase, cytoplasmic domain N"/>
    <property type="match status" value="1"/>
</dbReference>
<dbReference type="InterPro" id="IPR001757">
    <property type="entry name" value="P_typ_ATPase"/>
</dbReference>
<dbReference type="NCBIfam" id="TIGR01512">
    <property type="entry name" value="ATPase-IB2_Cd"/>
    <property type="match status" value="1"/>
</dbReference>
<dbReference type="RefSeq" id="WP_114584944.1">
    <property type="nucleotide sequence ID" value="NZ_CP031148.1"/>
</dbReference>
<dbReference type="GO" id="GO:0005524">
    <property type="term" value="F:ATP binding"/>
    <property type="evidence" value="ECO:0007669"/>
    <property type="project" value="UniProtKB-KW"/>
</dbReference>
<dbReference type="GO" id="GO:0016887">
    <property type="term" value="F:ATP hydrolysis activity"/>
    <property type="evidence" value="ECO:0007669"/>
    <property type="project" value="InterPro"/>
</dbReference>
<dbReference type="OrthoDB" id="8588at2157"/>
<keyword evidence="13" id="KW-0186">Copper</keyword>
<dbReference type="Proteomes" id="UP000253273">
    <property type="component" value="Chromosome"/>
</dbReference>
<evidence type="ECO:0000259" key="18">
    <source>
        <dbReference type="PROSITE" id="PS50846"/>
    </source>
</evidence>
<keyword evidence="9" id="KW-0187">Copper transport</keyword>
<keyword evidence="10" id="KW-0067">ATP-binding</keyword>
<gene>
    <name evidence="19" type="primary">cadA</name>
    <name evidence="20" type="ORF">DU484_04250</name>
    <name evidence="19" type="ORF">DU500_04725</name>
</gene>
<dbReference type="SFLD" id="SFLDG00002">
    <property type="entry name" value="C1.7:_P-type_atpase_like"/>
    <property type="match status" value="1"/>
</dbReference>
<dbReference type="InterPro" id="IPR059000">
    <property type="entry name" value="ATPase_P-type_domA"/>
</dbReference>
<dbReference type="SUPFAM" id="SSF81665">
    <property type="entry name" value="Calcium ATPase, transmembrane domain M"/>
    <property type="match status" value="1"/>
</dbReference>
<comment type="subcellular location">
    <subcellularLocation>
        <location evidence="1">Endomembrane system</location>
        <topology evidence="1">Multi-pass membrane protein</topology>
    </subcellularLocation>
</comment>
<dbReference type="Pfam" id="PF00403">
    <property type="entry name" value="HMA"/>
    <property type="match status" value="2"/>
</dbReference>
<keyword evidence="15 17" id="KW-0472">Membrane</keyword>
<evidence type="ECO:0000256" key="16">
    <source>
        <dbReference type="SAM" id="MobiDB-lite"/>
    </source>
</evidence>
<evidence type="ECO:0000256" key="17">
    <source>
        <dbReference type="SAM" id="Phobius"/>
    </source>
</evidence>
<dbReference type="InterPro" id="IPR036412">
    <property type="entry name" value="HAD-like_sf"/>
</dbReference>
<accession>A0A345EAB2</accession>
<evidence type="ECO:0000256" key="10">
    <source>
        <dbReference type="ARBA" id="ARBA00022840"/>
    </source>
</evidence>
<dbReference type="PANTHER" id="PTHR48085">
    <property type="entry name" value="CADMIUM/ZINC-TRANSPORTING ATPASE HMA2-RELATED"/>
    <property type="match status" value="1"/>
</dbReference>
<dbReference type="PRINTS" id="PR00119">
    <property type="entry name" value="CATATPASE"/>
</dbReference>
<keyword evidence="4" id="KW-0813">Transport</keyword>
<comment type="similarity">
    <text evidence="2">Belongs to the cation transport ATPase (P-type) (TC 3.A.3) family. Type IB subfamily.</text>
</comment>
<dbReference type="EMBL" id="CP031148">
    <property type="protein sequence ID" value="AXG09134.1"/>
    <property type="molecule type" value="Genomic_DNA"/>
</dbReference>
<dbReference type="GO" id="GO:0140581">
    <property type="term" value="F:P-type monovalent copper transporter activity"/>
    <property type="evidence" value="ECO:0007669"/>
    <property type="project" value="UniProtKB-EC"/>
</dbReference>
<organism evidence="19 22">
    <name type="scientific">Haloplanus rubicundus</name>
    <dbReference type="NCBI Taxonomy" id="1547898"/>
    <lineage>
        <taxon>Archaea</taxon>
        <taxon>Methanobacteriati</taxon>
        <taxon>Methanobacteriota</taxon>
        <taxon>Stenosarchaea group</taxon>
        <taxon>Halobacteria</taxon>
        <taxon>Halobacteriales</taxon>
        <taxon>Haloferacaceae</taxon>
        <taxon>Haloplanus</taxon>
    </lineage>
</organism>
<keyword evidence="6" id="KW-0479">Metal-binding</keyword>
<dbReference type="SUPFAM" id="SSF81653">
    <property type="entry name" value="Calcium ATPase, transduction domain A"/>
    <property type="match status" value="1"/>
</dbReference>
<dbReference type="Gene3D" id="3.30.70.100">
    <property type="match status" value="2"/>
</dbReference>
<dbReference type="NCBIfam" id="TIGR00003">
    <property type="entry name" value="copper ion binding protein"/>
    <property type="match status" value="2"/>
</dbReference>
<dbReference type="Gene3D" id="3.40.50.1000">
    <property type="entry name" value="HAD superfamily/HAD-like"/>
    <property type="match status" value="1"/>
</dbReference>
<evidence type="ECO:0000256" key="13">
    <source>
        <dbReference type="ARBA" id="ARBA00023008"/>
    </source>
</evidence>
<evidence type="ECO:0000256" key="15">
    <source>
        <dbReference type="ARBA" id="ARBA00023136"/>
    </source>
</evidence>
<dbReference type="CDD" id="cd00371">
    <property type="entry name" value="HMA"/>
    <property type="match status" value="2"/>
</dbReference>
<feature type="transmembrane region" description="Helical" evidence="17">
    <location>
        <begin position="215"/>
        <end position="235"/>
    </location>
</feature>